<keyword evidence="11" id="KW-1185">Reference proteome</keyword>
<dbReference type="InterPro" id="IPR052175">
    <property type="entry name" value="ComplexI-like_HydComp"/>
</dbReference>
<dbReference type="Pfam" id="PF00361">
    <property type="entry name" value="Proton_antipo_M"/>
    <property type="match status" value="1"/>
</dbReference>
<feature type="transmembrane region" description="Helical" evidence="8">
    <location>
        <begin position="160"/>
        <end position="180"/>
    </location>
</feature>
<evidence type="ECO:0000256" key="1">
    <source>
        <dbReference type="ARBA" id="ARBA00004651"/>
    </source>
</evidence>
<dbReference type="STRING" id="1123285.SAMN05660235_00607"/>
<evidence type="ECO:0000313" key="11">
    <source>
        <dbReference type="Proteomes" id="UP000243333"/>
    </source>
</evidence>
<feature type="transmembrane region" description="Helical" evidence="8">
    <location>
        <begin position="452"/>
        <end position="474"/>
    </location>
</feature>
<feature type="transmembrane region" description="Helical" evidence="8">
    <location>
        <begin position="247"/>
        <end position="269"/>
    </location>
</feature>
<dbReference type="EMBL" id="FNBU01000003">
    <property type="protein sequence ID" value="SDF15286.1"/>
    <property type="molecule type" value="Genomic_DNA"/>
</dbReference>
<comment type="subcellular location">
    <subcellularLocation>
        <location evidence="1">Cell membrane</location>
        <topology evidence="1">Multi-pass membrane protein</topology>
    </subcellularLocation>
    <subcellularLocation>
        <location evidence="7">Membrane</location>
        <topology evidence="7">Multi-pass membrane protein</topology>
    </subcellularLocation>
</comment>
<protein>
    <submittedName>
        <fullName evidence="10">Hydrogenase-4 component F</fullName>
    </submittedName>
</protein>
<feature type="transmembrane region" description="Helical" evidence="8">
    <location>
        <begin position="335"/>
        <end position="353"/>
    </location>
</feature>
<evidence type="ECO:0000256" key="6">
    <source>
        <dbReference type="ARBA" id="ARBA00023136"/>
    </source>
</evidence>
<feature type="transmembrane region" description="Helical" evidence="8">
    <location>
        <begin position="411"/>
        <end position="432"/>
    </location>
</feature>
<name>A0A1G7IRS9_9FIRM</name>
<gene>
    <name evidence="10" type="ORF">SAMN05660235_00607</name>
</gene>
<dbReference type="InterPro" id="IPR001750">
    <property type="entry name" value="ND/Mrp_TM"/>
</dbReference>
<feature type="transmembrane region" description="Helical" evidence="8">
    <location>
        <begin position="66"/>
        <end position="86"/>
    </location>
</feature>
<feature type="transmembrane region" description="Helical" evidence="8">
    <location>
        <begin position="129"/>
        <end position="148"/>
    </location>
</feature>
<evidence type="ECO:0000256" key="5">
    <source>
        <dbReference type="ARBA" id="ARBA00023002"/>
    </source>
</evidence>
<evidence type="ECO:0000259" key="9">
    <source>
        <dbReference type="Pfam" id="PF00361"/>
    </source>
</evidence>
<accession>A0A1G7IRS9</accession>
<reference evidence="11" key="1">
    <citation type="submission" date="2016-10" db="EMBL/GenBank/DDBJ databases">
        <authorList>
            <person name="Varghese N."/>
            <person name="Submissions S."/>
        </authorList>
    </citation>
    <scope>NUCLEOTIDE SEQUENCE [LARGE SCALE GENOMIC DNA]</scope>
    <source>
        <strain evidence="11">DSM 23256</strain>
    </source>
</reference>
<dbReference type="AlphaFoldDB" id="A0A1G7IRS9"/>
<evidence type="ECO:0000313" key="10">
    <source>
        <dbReference type="EMBL" id="SDF15286.1"/>
    </source>
</evidence>
<evidence type="ECO:0000256" key="7">
    <source>
        <dbReference type="RuleBase" id="RU000320"/>
    </source>
</evidence>
<feature type="transmembrane region" description="Helical" evidence="8">
    <location>
        <begin position="34"/>
        <end position="54"/>
    </location>
</feature>
<proteinExistence type="predicted"/>
<evidence type="ECO:0000256" key="2">
    <source>
        <dbReference type="ARBA" id="ARBA00022475"/>
    </source>
</evidence>
<feature type="transmembrane region" description="Helical" evidence="8">
    <location>
        <begin position="106"/>
        <end position="123"/>
    </location>
</feature>
<keyword evidence="5" id="KW-0560">Oxidoreductase</keyword>
<dbReference type="GO" id="GO:0005886">
    <property type="term" value="C:plasma membrane"/>
    <property type="evidence" value="ECO:0007669"/>
    <property type="project" value="UniProtKB-SubCell"/>
</dbReference>
<dbReference type="RefSeq" id="WP_093687990.1">
    <property type="nucleotide sequence ID" value="NZ_FNBU01000003.1"/>
</dbReference>
<keyword evidence="2" id="KW-1003">Cell membrane</keyword>
<dbReference type="Proteomes" id="UP000243333">
    <property type="component" value="Unassembled WGS sequence"/>
</dbReference>
<evidence type="ECO:0000256" key="3">
    <source>
        <dbReference type="ARBA" id="ARBA00022692"/>
    </source>
</evidence>
<evidence type="ECO:0000256" key="4">
    <source>
        <dbReference type="ARBA" id="ARBA00022989"/>
    </source>
</evidence>
<keyword evidence="6 8" id="KW-0472">Membrane</keyword>
<feature type="transmembrane region" description="Helical" evidence="8">
    <location>
        <begin position="374"/>
        <end position="405"/>
    </location>
</feature>
<feature type="transmembrane region" description="Helical" evidence="8">
    <location>
        <begin position="6"/>
        <end position="22"/>
    </location>
</feature>
<dbReference type="GO" id="GO:0016491">
    <property type="term" value="F:oxidoreductase activity"/>
    <property type="evidence" value="ECO:0007669"/>
    <property type="project" value="UniProtKB-KW"/>
</dbReference>
<dbReference type="PANTHER" id="PTHR42682">
    <property type="entry name" value="HYDROGENASE-4 COMPONENT F"/>
    <property type="match status" value="1"/>
</dbReference>
<organism evidence="10 11">
    <name type="scientific">Sporolituus thermophilus DSM 23256</name>
    <dbReference type="NCBI Taxonomy" id="1123285"/>
    <lineage>
        <taxon>Bacteria</taxon>
        <taxon>Bacillati</taxon>
        <taxon>Bacillota</taxon>
        <taxon>Negativicutes</taxon>
        <taxon>Selenomonadales</taxon>
        <taxon>Sporomusaceae</taxon>
        <taxon>Sporolituus</taxon>
    </lineage>
</organism>
<keyword evidence="4 8" id="KW-1133">Transmembrane helix</keyword>
<dbReference type="OrthoDB" id="9807568at2"/>
<feature type="transmembrane region" description="Helical" evidence="8">
    <location>
        <begin position="304"/>
        <end position="329"/>
    </location>
</feature>
<feature type="domain" description="NADH:quinone oxidoreductase/Mrp antiporter transmembrane" evidence="9">
    <location>
        <begin position="125"/>
        <end position="412"/>
    </location>
</feature>
<keyword evidence="3 7" id="KW-0812">Transmembrane</keyword>
<evidence type="ECO:0000256" key="8">
    <source>
        <dbReference type="SAM" id="Phobius"/>
    </source>
</evidence>
<sequence length="488" mass="51382">MLELIYAALILPLATAGATLPLKRPGAIKKVNLAGSLLTSGALLAIVYSVYTTGPLYTGLFYADHVSALLLTVIAVLTFTATLFSAPYMEKEMRHGVIPAAALRRYYMLLNAFSFTMAAALLVENLGLLWVAIEATTLVSALLVAFQLNRSALEAAWKYVMVCTVGICLALFGTILLYYAQVSAGGSGQEALSWLALKQVAERLDPAMVRLAFVFILIGYGTKAGLAPMHTWLPDAHSQAPSPVSGLLSGALLSCALYALMRHVAIVKAVAGTAFIQPLLVGLGVLSVLIALPFLLLQHDIKRLFAYSSVEHMGIVTLALGLGTPLAVYGALLHVLNHAVAKSALFFLAGAIVQEYRTKHILRIRGMMTFAPRLGALFLLTVLCITGMPPFGVFVSKFTVAWAAFAGGQPLVGAVLLLLLAGIFAGMTYYCCQMVFGSGAGPVRPAPLSASAMIAIGLSLAVVTLTGLSMPVWLDAVLTQAAAIIVGG</sequence>
<feature type="transmembrane region" description="Helical" evidence="8">
    <location>
        <begin position="275"/>
        <end position="297"/>
    </location>
</feature>
<feature type="transmembrane region" description="Helical" evidence="8">
    <location>
        <begin position="207"/>
        <end position="226"/>
    </location>
</feature>
<dbReference type="PRINTS" id="PR01434">
    <property type="entry name" value="NADHDHGNASE5"/>
</dbReference>
<dbReference type="PANTHER" id="PTHR42682:SF5">
    <property type="entry name" value="HYDROGENASE-4 COMPONENT F"/>
    <property type="match status" value="1"/>
</dbReference>